<organism evidence="4 5">
    <name type="scientific">Rhodotorula taiwanensis</name>
    <dbReference type="NCBI Taxonomy" id="741276"/>
    <lineage>
        <taxon>Eukaryota</taxon>
        <taxon>Fungi</taxon>
        <taxon>Dikarya</taxon>
        <taxon>Basidiomycota</taxon>
        <taxon>Pucciniomycotina</taxon>
        <taxon>Microbotryomycetes</taxon>
        <taxon>Sporidiobolales</taxon>
        <taxon>Sporidiobolaceae</taxon>
        <taxon>Rhodotorula</taxon>
    </lineage>
</organism>
<dbReference type="Pfam" id="PF04059">
    <property type="entry name" value="RRM_2"/>
    <property type="match status" value="1"/>
</dbReference>
<dbReference type="GO" id="GO:0003723">
    <property type="term" value="F:RNA binding"/>
    <property type="evidence" value="ECO:0007669"/>
    <property type="project" value="UniProtKB-KW"/>
</dbReference>
<feature type="region of interest" description="Disordered" evidence="2">
    <location>
        <begin position="136"/>
        <end position="159"/>
    </location>
</feature>
<evidence type="ECO:0000256" key="2">
    <source>
        <dbReference type="SAM" id="MobiDB-lite"/>
    </source>
</evidence>
<protein>
    <recommendedName>
        <fullName evidence="3">Mei2-like C-terminal RNA recognition motif domain-containing protein</fullName>
    </recommendedName>
</protein>
<proteinExistence type="predicted"/>
<evidence type="ECO:0000313" key="4">
    <source>
        <dbReference type="EMBL" id="POY71670.1"/>
    </source>
</evidence>
<dbReference type="STRING" id="741276.A0A2S5B4G4"/>
<evidence type="ECO:0000256" key="1">
    <source>
        <dbReference type="ARBA" id="ARBA00022884"/>
    </source>
</evidence>
<accession>A0A2S5B4G4</accession>
<dbReference type="PANTHER" id="PTHR23189">
    <property type="entry name" value="RNA RECOGNITION MOTIF-CONTAINING"/>
    <property type="match status" value="1"/>
</dbReference>
<feature type="region of interest" description="Disordered" evidence="2">
    <location>
        <begin position="382"/>
        <end position="441"/>
    </location>
</feature>
<gene>
    <name evidence="4" type="ORF">BMF94_5365</name>
</gene>
<feature type="compositionally biased region" description="Low complexity" evidence="2">
    <location>
        <begin position="392"/>
        <end position="409"/>
    </location>
</feature>
<dbReference type="AlphaFoldDB" id="A0A2S5B4G4"/>
<keyword evidence="5" id="KW-1185">Reference proteome</keyword>
<dbReference type="Proteomes" id="UP000237144">
    <property type="component" value="Unassembled WGS sequence"/>
</dbReference>
<keyword evidence="1" id="KW-0694">RNA-binding</keyword>
<sequence>MRTDSIQYDWSALNATRQSGAASATDQRDLAWIDRPFDPVVGSRHEPSVPRTEYLTPPPSTRKPLNPSAAPFVQVNASPSSIRRAPQMGRPRVPSESNQASWTWPRQSDAGSSEPGGGAAPRREFVAVYEDKELATPTRPGGTFSNLAASSADKPPRSDQRTLATRYVYLQNLLPSLNEDAFAAVVKTRFADLSLRACFTGHIASLGHAVLVFSDVRDSLFALQVIECDLDFSAALFASARPLARCITPQAFEQLAGSVEQNPLISASEGVIVATFRGPQAAVSPASTFATFGEIRSLKSVDRMTFVVEYWDDRAAEAALKQLGGRRTGAVRLECTFEPSIATLHVSAWEGVASGEHIKLPGLSGRRFLSASSSQPDCAAFEALSPQPPSQPSVGGSSSLSPSSQAAPAEDSMRGGISTVVEAPSQPRPRQSVQRDTALDARSEVSSIRTVRGGSRLPAEYGLVRDDKIPLANMINFARIERGLDNRTTLMIKASRLCSLSRALSAMARLRHNIPNKLKDIDVMAYIDEVVGRAYDFFYLRCDYSNDCNVGYGFVNFVSTAALLDFARARLGTRWNMCGSDKLCVLSYANIQGKSSLIRHFKNSSVLDQNENRRPKLFVTSGPNAGRPEPFPACDDPVRKARSAMNASNVGLFPSSKPVFKIAHALQGLRI</sequence>
<feature type="region of interest" description="Disordered" evidence="2">
    <location>
        <begin position="38"/>
        <end position="120"/>
    </location>
</feature>
<feature type="compositionally biased region" description="Basic and acidic residues" evidence="2">
    <location>
        <begin position="38"/>
        <end position="48"/>
    </location>
</feature>
<dbReference type="EMBL" id="PJQD01000075">
    <property type="protein sequence ID" value="POY71670.1"/>
    <property type="molecule type" value="Genomic_DNA"/>
</dbReference>
<evidence type="ECO:0000313" key="5">
    <source>
        <dbReference type="Proteomes" id="UP000237144"/>
    </source>
</evidence>
<dbReference type="OrthoDB" id="417481at2759"/>
<comment type="caution">
    <text evidence="4">The sequence shown here is derived from an EMBL/GenBank/DDBJ whole genome shotgun (WGS) entry which is preliminary data.</text>
</comment>
<feature type="domain" description="Mei2-like C-terminal RNA recognition motif" evidence="3">
    <location>
        <begin position="512"/>
        <end position="602"/>
    </location>
</feature>
<reference evidence="4 5" key="1">
    <citation type="journal article" date="2018" name="Front. Microbiol.">
        <title>Prospects for Fungal Bioremediation of Acidic Radioactive Waste Sites: Characterization and Genome Sequence of Rhodotorula taiwanensis MD1149.</title>
        <authorList>
            <person name="Tkavc R."/>
            <person name="Matrosova V.Y."/>
            <person name="Grichenko O.E."/>
            <person name="Gostincar C."/>
            <person name="Volpe R.P."/>
            <person name="Klimenkova P."/>
            <person name="Gaidamakova E.K."/>
            <person name="Zhou C.E."/>
            <person name="Stewart B.J."/>
            <person name="Lyman M.G."/>
            <person name="Malfatti S.A."/>
            <person name="Rubinfeld B."/>
            <person name="Courtot M."/>
            <person name="Singh J."/>
            <person name="Dalgard C.L."/>
            <person name="Hamilton T."/>
            <person name="Frey K.G."/>
            <person name="Gunde-Cimerman N."/>
            <person name="Dugan L."/>
            <person name="Daly M.J."/>
        </authorList>
    </citation>
    <scope>NUCLEOTIDE SEQUENCE [LARGE SCALE GENOMIC DNA]</scope>
    <source>
        <strain evidence="4 5">MD1149</strain>
    </source>
</reference>
<evidence type="ECO:0000259" key="3">
    <source>
        <dbReference type="Pfam" id="PF04059"/>
    </source>
</evidence>
<name>A0A2S5B4G4_9BASI</name>
<dbReference type="InterPro" id="IPR007201">
    <property type="entry name" value="Mei2-like_Rrm_C"/>
</dbReference>
<feature type="compositionally biased region" description="Polar residues" evidence="2">
    <location>
        <begin position="95"/>
        <end position="106"/>
    </location>
</feature>